<accession>A0A2U9IML8</accession>
<dbReference type="InterPro" id="IPR037171">
    <property type="entry name" value="NagB/RpiA_transferase-like"/>
</dbReference>
<evidence type="ECO:0000313" key="4">
    <source>
        <dbReference type="Proteomes" id="UP000248410"/>
    </source>
</evidence>
<evidence type="ECO:0000256" key="2">
    <source>
        <dbReference type="NCBIfam" id="TIGR00021"/>
    </source>
</evidence>
<dbReference type="GO" id="GO:0005829">
    <property type="term" value="C:cytosol"/>
    <property type="evidence" value="ECO:0007669"/>
    <property type="project" value="TreeGrafter"/>
</dbReference>
<dbReference type="PANTHER" id="PTHR11934:SF0">
    <property type="entry name" value="RIBOSE-5-PHOSPHATE ISOMERASE"/>
    <property type="match status" value="1"/>
</dbReference>
<proteinExistence type="predicted"/>
<name>A0A2U9IML8_9CREN</name>
<dbReference type="CDD" id="cd01398">
    <property type="entry name" value="RPI_A"/>
    <property type="match status" value="1"/>
</dbReference>
<dbReference type="Proteomes" id="UP000248410">
    <property type="component" value="Chromosome"/>
</dbReference>
<sequence length="233" mass="25997">MDAKEILAKKAIEYLMKFNIIGIGTGKTARKLIEEIKNNKNSFLAKNYIASSIDSEIQLSSNGFNVLSLFSGVIPDIYVDSFDYLIFNEQKREIVMIKGGGGALMREKLLSYNAKYRLFIGEFNKVISKDSYTIKIPIEVVPVAVNYVLRSLESMNLKGEIRSGTSKIGPVISDNGNILIDITITKKEDDLCKLDSEIHNIIGVIETGIFCNKLYDTIILADDNGKLEIIKKS</sequence>
<dbReference type="EC" id="5.3.1.6" evidence="2"/>
<keyword evidence="1 3" id="KW-0413">Isomerase</keyword>
<evidence type="ECO:0000256" key="1">
    <source>
        <dbReference type="ARBA" id="ARBA00023235"/>
    </source>
</evidence>
<dbReference type="KEGG" id="asul:DFR86_06460"/>
<reference evidence="3 4" key="1">
    <citation type="submission" date="2018-05" db="EMBL/GenBank/DDBJ databases">
        <title>Complete Genome Sequences of Extremely Thermoacidophilic, Metal-Mobilizing Type-Strain Members of the Archaeal Family Sulfolobaceae: Acidianus brierleyi DSM-1651T, Acidianus sulfidivorans DSM-18786T, Metallosphaera hakonensis DSM-7519T, and Metallosphaera prunae DSM-10039T.</title>
        <authorList>
            <person name="Counts J.A."/>
            <person name="Kelly R.M."/>
        </authorList>
    </citation>
    <scope>NUCLEOTIDE SEQUENCE [LARGE SCALE GENOMIC DNA]</scope>
    <source>
        <strain evidence="3 4">JP7</strain>
    </source>
</reference>
<dbReference type="GeneID" id="36837595"/>
<protein>
    <recommendedName>
        <fullName evidence="2">Ribose 5-phosphate isomerase A</fullName>
        <ecNumber evidence="2">5.3.1.6</ecNumber>
    </recommendedName>
</protein>
<dbReference type="SUPFAM" id="SSF100950">
    <property type="entry name" value="NagB/RpiA/CoA transferase-like"/>
    <property type="match status" value="1"/>
</dbReference>
<dbReference type="InterPro" id="IPR004788">
    <property type="entry name" value="Ribose5P_isomerase_type_A"/>
</dbReference>
<keyword evidence="4" id="KW-1185">Reference proteome</keyword>
<dbReference type="GO" id="GO:0009052">
    <property type="term" value="P:pentose-phosphate shunt, non-oxidative branch"/>
    <property type="evidence" value="ECO:0007669"/>
    <property type="project" value="InterPro"/>
</dbReference>
<dbReference type="NCBIfam" id="TIGR00021">
    <property type="entry name" value="rpiA"/>
    <property type="match status" value="1"/>
</dbReference>
<dbReference type="Gene3D" id="3.40.50.1360">
    <property type="match status" value="1"/>
</dbReference>
<dbReference type="AlphaFoldDB" id="A0A2U9IML8"/>
<dbReference type="PANTHER" id="PTHR11934">
    <property type="entry name" value="RIBOSE-5-PHOSPHATE ISOMERASE"/>
    <property type="match status" value="1"/>
</dbReference>
<dbReference type="Pfam" id="PF06026">
    <property type="entry name" value="Rib_5-P_isom_A"/>
    <property type="match status" value="1"/>
</dbReference>
<dbReference type="RefSeq" id="WP_110380125.1">
    <property type="nucleotide sequence ID" value="NZ_CP029288.2"/>
</dbReference>
<dbReference type="Gene3D" id="3.30.70.260">
    <property type="match status" value="1"/>
</dbReference>
<dbReference type="OrthoDB" id="19013at2157"/>
<dbReference type="GO" id="GO:0006014">
    <property type="term" value="P:D-ribose metabolic process"/>
    <property type="evidence" value="ECO:0007669"/>
    <property type="project" value="TreeGrafter"/>
</dbReference>
<dbReference type="EMBL" id="CP029288">
    <property type="protein sequence ID" value="AWR97235.1"/>
    <property type="molecule type" value="Genomic_DNA"/>
</dbReference>
<gene>
    <name evidence="3" type="primary">rpiA</name>
    <name evidence="3" type="ORF">DFR86_06460</name>
</gene>
<dbReference type="SUPFAM" id="SSF75445">
    <property type="entry name" value="D-ribose-5-phosphate isomerase (RpiA), lid domain"/>
    <property type="match status" value="1"/>
</dbReference>
<evidence type="ECO:0000313" key="3">
    <source>
        <dbReference type="EMBL" id="AWR97235.1"/>
    </source>
</evidence>
<organism evidence="3 4">
    <name type="scientific">Acidianus sulfidivorans JP7</name>
    <dbReference type="NCBI Taxonomy" id="619593"/>
    <lineage>
        <taxon>Archaea</taxon>
        <taxon>Thermoproteota</taxon>
        <taxon>Thermoprotei</taxon>
        <taxon>Sulfolobales</taxon>
        <taxon>Sulfolobaceae</taxon>
        <taxon>Acidianus</taxon>
    </lineage>
</organism>
<dbReference type="GO" id="GO:0004751">
    <property type="term" value="F:ribose-5-phosphate isomerase activity"/>
    <property type="evidence" value="ECO:0007669"/>
    <property type="project" value="UniProtKB-UniRule"/>
</dbReference>